<feature type="compositionally biased region" description="Acidic residues" evidence="1">
    <location>
        <begin position="693"/>
        <end position="702"/>
    </location>
</feature>
<protein>
    <submittedName>
        <fullName evidence="3">Vacuolar protein sorting-associated protein 9b</fullName>
    </submittedName>
</protein>
<dbReference type="Gene3D" id="1.20.1050.80">
    <property type="entry name" value="VPS9 domain"/>
    <property type="match status" value="1"/>
</dbReference>
<feature type="compositionally biased region" description="Low complexity" evidence="1">
    <location>
        <begin position="147"/>
        <end position="163"/>
    </location>
</feature>
<dbReference type="GO" id="GO:0031267">
    <property type="term" value="F:small GTPase binding"/>
    <property type="evidence" value="ECO:0007669"/>
    <property type="project" value="TreeGrafter"/>
</dbReference>
<dbReference type="PROSITE" id="PS51205">
    <property type="entry name" value="VPS9"/>
    <property type="match status" value="1"/>
</dbReference>
<feature type="region of interest" description="Disordered" evidence="1">
    <location>
        <begin position="1"/>
        <end position="77"/>
    </location>
</feature>
<dbReference type="PANTHER" id="PTHR23101">
    <property type="entry name" value="RAB GDP/GTP EXCHANGE FACTOR"/>
    <property type="match status" value="1"/>
</dbReference>
<dbReference type="InterPro" id="IPR037191">
    <property type="entry name" value="VPS9_dom_sf"/>
</dbReference>
<feature type="region of interest" description="Disordered" evidence="1">
    <location>
        <begin position="652"/>
        <end position="704"/>
    </location>
</feature>
<dbReference type="GO" id="GO:0005085">
    <property type="term" value="F:guanyl-nucleotide exchange factor activity"/>
    <property type="evidence" value="ECO:0007669"/>
    <property type="project" value="InterPro"/>
</dbReference>
<dbReference type="Proteomes" id="UP000235728">
    <property type="component" value="Unassembled WGS sequence"/>
</dbReference>
<feature type="compositionally biased region" description="Basic and acidic residues" evidence="1">
    <location>
        <begin position="165"/>
        <end position="176"/>
    </location>
</feature>
<dbReference type="PANTHER" id="PTHR23101:SF97">
    <property type="entry name" value="DOMAIN PROTEIN, PUTATIVE (AFU_ORTHOLOGUE AFUA_2G10890)-RELATED"/>
    <property type="match status" value="1"/>
</dbReference>
<organism evidence="3 4">
    <name type="scientific">Beauveria bassiana</name>
    <name type="common">White muscardine disease fungus</name>
    <name type="synonym">Tritirachium shiotae</name>
    <dbReference type="NCBI Taxonomy" id="176275"/>
    <lineage>
        <taxon>Eukaryota</taxon>
        <taxon>Fungi</taxon>
        <taxon>Dikarya</taxon>
        <taxon>Ascomycota</taxon>
        <taxon>Pezizomycotina</taxon>
        <taxon>Sordariomycetes</taxon>
        <taxon>Hypocreomycetidae</taxon>
        <taxon>Hypocreales</taxon>
        <taxon>Cordycipitaceae</taxon>
        <taxon>Beauveria</taxon>
    </lineage>
</organism>
<dbReference type="EMBL" id="MRVG01000004">
    <property type="protein sequence ID" value="PMB69202.1"/>
    <property type="molecule type" value="Genomic_DNA"/>
</dbReference>
<dbReference type="GO" id="GO:0016192">
    <property type="term" value="P:vesicle-mediated transport"/>
    <property type="evidence" value="ECO:0007669"/>
    <property type="project" value="InterPro"/>
</dbReference>
<feature type="region of interest" description="Disordered" evidence="1">
    <location>
        <begin position="387"/>
        <end position="429"/>
    </location>
</feature>
<evidence type="ECO:0000313" key="3">
    <source>
        <dbReference type="EMBL" id="PMB69202.1"/>
    </source>
</evidence>
<dbReference type="AlphaFoldDB" id="A0A2N6NPJ4"/>
<dbReference type="SUPFAM" id="SSF109993">
    <property type="entry name" value="VPS9 domain"/>
    <property type="match status" value="1"/>
</dbReference>
<dbReference type="InterPro" id="IPR045046">
    <property type="entry name" value="Vps9-like"/>
</dbReference>
<evidence type="ECO:0000259" key="2">
    <source>
        <dbReference type="PROSITE" id="PS51205"/>
    </source>
</evidence>
<accession>A0A2N6NPJ4</accession>
<dbReference type="GO" id="GO:0005829">
    <property type="term" value="C:cytosol"/>
    <property type="evidence" value="ECO:0007669"/>
    <property type="project" value="TreeGrafter"/>
</dbReference>
<feature type="region of interest" description="Disordered" evidence="1">
    <location>
        <begin position="133"/>
        <end position="184"/>
    </location>
</feature>
<feature type="compositionally biased region" description="Acidic residues" evidence="1">
    <location>
        <begin position="58"/>
        <end position="68"/>
    </location>
</feature>
<dbReference type="Pfam" id="PF02204">
    <property type="entry name" value="VPS9"/>
    <property type="match status" value="1"/>
</dbReference>
<feature type="compositionally biased region" description="Low complexity" evidence="1">
    <location>
        <begin position="26"/>
        <end position="37"/>
    </location>
</feature>
<dbReference type="InterPro" id="IPR003123">
    <property type="entry name" value="VPS9"/>
</dbReference>
<evidence type="ECO:0000256" key="1">
    <source>
        <dbReference type="SAM" id="MobiDB-lite"/>
    </source>
</evidence>
<dbReference type="OMA" id="ETAYCLV"/>
<sequence>MASTASSDRPVASSKPAAARINSHDASQSRQTSASTQLPKRAHTFHNDGATQRPDAFETSEDADDHDEAADTARKSVDLDELPIELVSLTDSFIESLSAKVHSTPPNIDKLSQLFQDFYALASSHVQTHISALATRQRRGPSPSPSPSSISSAASRLRARTASLKSKDSKHLKAEAEQQMITPDELADRKRARKALEAKKGRIEEAAERRLCEAIYGRIYRHRSTQDEAQDDKLRSKTAALALVNIGLTDLGIDLGQDDSDDTKDGSAPTSRDEEIRASLEPARRELVAMSDSHYPLGKINHLKAVHKSIVDTLSRFQPSASADEIMPMLIYTLITLPPAHLHAISDLHFMQRFRWEPKLTGEAAYCLTNFEAAISFLETVDLSTLREDEHPSGPPKAAAAAAVAGETANRPETFPPAYTQGTTETSKETAIATKPVTSSGGLKPATVLRNRRLSDLVNTPAQAFGVASGAVLSTADQGLQTISNSLGESYSFLVGKLRERQQAAPKESIVVPRTLDDARKLVSTPPLGDDDDAASVDTIAEDGASTGAVPAPHGRDSAVLTLIGGRRDPSADSTRSRRSTASSLKKVEFASSNGAPPLSPLTATTTTTTTTTVAGVAQQQGAAMLDQVRSLGSSFNPMARLPSMGFRGFGRAAASTPPPPAAAPKEGGSINNNNNNNNNKVEDGGDLSTETQDIEEEEEEEGEKKVIAKMVTSQAFPDLAAALPPKPIPKTIPKIAPPNKRFMEISTPGELRLGEVLDLLRDYRRLAGALKNLDAFEDK</sequence>
<comment type="caution">
    <text evidence="3">The sequence shown here is derived from an EMBL/GenBank/DDBJ whole genome shotgun (WGS) entry which is preliminary data.</text>
</comment>
<gene>
    <name evidence="3" type="primary">vps902</name>
    <name evidence="3" type="ORF">BM221_003840</name>
</gene>
<evidence type="ECO:0000313" key="4">
    <source>
        <dbReference type="Proteomes" id="UP000235728"/>
    </source>
</evidence>
<feature type="domain" description="VPS9" evidence="2">
    <location>
        <begin position="228"/>
        <end position="387"/>
    </location>
</feature>
<feature type="region of interest" description="Disordered" evidence="1">
    <location>
        <begin position="564"/>
        <end position="605"/>
    </location>
</feature>
<proteinExistence type="predicted"/>
<dbReference type="SMART" id="SM00167">
    <property type="entry name" value="VPS9"/>
    <property type="match status" value="1"/>
</dbReference>
<name>A0A2N6NPJ4_BEABA</name>
<reference evidence="3 4" key="1">
    <citation type="journal article" date="2016" name="Appl. Microbiol. Biotechnol.">
        <title>Characterization of T-DNA insertion mutants with decreased virulence in the entomopathogenic fungus Beauveria bassiana JEF-007.</title>
        <authorList>
            <person name="Kim S."/>
            <person name="Lee S.J."/>
            <person name="Nai Y.S."/>
            <person name="Yu J.S."/>
            <person name="Lee M.R."/>
            <person name="Yang Y.T."/>
            <person name="Kim J.S."/>
        </authorList>
    </citation>
    <scope>NUCLEOTIDE SEQUENCE [LARGE SCALE GENOMIC DNA]</scope>
    <source>
        <strain evidence="3 4">JEF-007</strain>
    </source>
</reference>
<feature type="region of interest" description="Disordered" evidence="1">
    <location>
        <begin position="255"/>
        <end position="275"/>
    </location>
</feature>
<dbReference type="GO" id="GO:0030139">
    <property type="term" value="C:endocytic vesicle"/>
    <property type="evidence" value="ECO:0007669"/>
    <property type="project" value="TreeGrafter"/>
</dbReference>